<proteinExistence type="predicted"/>
<dbReference type="SMART" id="SM00060">
    <property type="entry name" value="FN3"/>
    <property type="match status" value="1"/>
</dbReference>
<dbReference type="AlphaFoldDB" id="A0A5A8DS02"/>
<dbReference type="Pfam" id="PF12796">
    <property type="entry name" value="Ank_2"/>
    <property type="match status" value="1"/>
</dbReference>
<feature type="repeat" description="ANK" evidence="3">
    <location>
        <begin position="74"/>
        <end position="106"/>
    </location>
</feature>
<evidence type="ECO:0000313" key="5">
    <source>
        <dbReference type="EMBL" id="KAA0167417.1"/>
    </source>
</evidence>
<evidence type="ECO:0000256" key="2">
    <source>
        <dbReference type="ARBA" id="ARBA00023043"/>
    </source>
</evidence>
<keyword evidence="2 3" id="KW-0040">ANK repeat</keyword>
<organism evidence="5 6">
    <name type="scientific">Cafeteria roenbergensis</name>
    <name type="common">Marine flagellate</name>
    <dbReference type="NCBI Taxonomy" id="33653"/>
    <lineage>
        <taxon>Eukaryota</taxon>
        <taxon>Sar</taxon>
        <taxon>Stramenopiles</taxon>
        <taxon>Bigyra</taxon>
        <taxon>Opalozoa</taxon>
        <taxon>Bicosoecida</taxon>
        <taxon>Cafeteriaceae</taxon>
        <taxon>Cafeteria</taxon>
    </lineage>
</organism>
<evidence type="ECO:0000313" key="6">
    <source>
        <dbReference type="Proteomes" id="UP000325113"/>
    </source>
</evidence>
<dbReference type="Pfam" id="PF00041">
    <property type="entry name" value="fn3"/>
    <property type="match status" value="1"/>
</dbReference>
<evidence type="ECO:0000259" key="4">
    <source>
        <dbReference type="PROSITE" id="PS50853"/>
    </source>
</evidence>
<accession>A0A5A8DS02</accession>
<dbReference type="PROSITE" id="PS50853">
    <property type="entry name" value="FN3"/>
    <property type="match status" value="1"/>
</dbReference>
<protein>
    <recommendedName>
        <fullName evidence="4">Fibronectin type-III domain-containing protein</fullName>
    </recommendedName>
</protein>
<dbReference type="InterPro" id="IPR002110">
    <property type="entry name" value="Ankyrin_rpt"/>
</dbReference>
<dbReference type="SMART" id="SM00248">
    <property type="entry name" value="ANK"/>
    <property type="match status" value="4"/>
</dbReference>
<dbReference type="PROSITE" id="PS50088">
    <property type="entry name" value="ANK_REPEAT"/>
    <property type="match status" value="1"/>
</dbReference>
<comment type="caution">
    <text evidence="5">The sequence shown here is derived from an EMBL/GenBank/DDBJ whole genome shotgun (WGS) entry which is preliminary data.</text>
</comment>
<name>A0A5A8DS02_CAFRO</name>
<dbReference type="PROSITE" id="PS50297">
    <property type="entry name" value="ANK_REP_REGION"/>
    <property type="match status" value="1"/>
</dbReference>
<dbReference type="CDD" id="cd00063">
    <property type="entry name" value="FN3"/>
    <property type="match status" value="1"/>
</dbReference>
<sequence length="350" mass="38052">MAGAAGPVGRLLKAADKGDEDTLKRLLQSGTDANAWDAAGWTALMKASLSGHKRIVNLLLTADRPAQPMTANKLGKTALHYACMGGHHAIAQVLLMYGADPFAKDSEQSTPLDDAAANGHDHIIAQMQMRLPEIRLPSVPDPPRLQLSTVDMLEVRWDPPADDEPDGPRRVEAYGLQLARIEGGRMPSGEAAWRTVGRRVASRHCRIRGLRPGHAFVTRVAASNKFGWGRWSEASEVMWTLTAEEAAAAGGSSGGKIRRGGEALREANEERRLAETKAASLELQLRKSGRRADAADDRLKVYRADRRALRSLDTDVLTALETELERAIAGVRAEKNDRVRKVLAGQDDVD</sequence>
<dbReference type="InterPro" id="IPR013783">
    <property type="entry name" value="Ig-like_fold"/>
</dbReference>
<dbReference type="Proteomes" id="UP000325113">
    <property type="component" value="Unassembled WGS sequence"/>
</dbReference>
<dbReference type="SUPFAM" id="SSF49265">
    <property type="entry name" value="Fibronectin type III"/>
    <property type="match status" value="1"/>
</dbReference>
<dbReference type="InterPro" id="IPR003961">
    <property type="entry name" value="FN3_dom"/>
</dbReference>
<dbReference type="PANTHER" id="PTHR24171">
    <property type="entry name" value="ANKYRIN REPEAT DOMAIN-CONTAINING PROTEIN 39-RELATED"/>
    <property type="match status" value="1"/>
</dbReference>
<gene>
    <name evidence="5" type="ORF">FNF31_00859</name>
</gene>
<dbReference type="SUPFAM" id="SSF48403">
    <property type="entry name" value="Ankyrin repeat"/>
    <property type="match status" value="1"/>
</dbReference>
<dbReference type="Gene3D" id="2.60.40.10">
    <property type="entry name" value="Immunoglobulins"/>
    <property type="match status" value="1"/>
</dbReference>
<reference evidence="5 6" key="1">
    <citation type="submission" date="2019-07" db="EMBL/GenBank/DDBJ databases">
        <title>Genomes of Cafeteria roenbergensis.</title>
        <authorList>
            <person name="Fischer M.G."/>
            <person name="Hackl T."/>
            <person name="Roman M."/>
        </authorList>
    </citation>
    <scope>NUCLEOTIDE SEQUENCE [LARGE SCALE GENOMIC DNA]</scope>
    <source>
        <strain evidence="5 6">Cflag</strain>
    </source>
</reference>
<evidence type="ECO:0000256" key="1">
    <source>
        <dbReference type="ARBA" id="ARBA00022737"/>
    </source>
</evidence>
<dbReference type="EMBL" id="VLTM01000005">
    <property type="protein sequence ID" value="KAA0167417.1"/>
    <property type="molecule type" value="Genomic_DNA"/>
</dbReference>
<dbReference type="InterPro" id="IPR036770">
    <property type="entry name" value="Ankyrin_rpt-contain_sf"/>
</dbReference>
<keyword evidence="1" id="KW-0677">Repeat</keyword>
<evidence type="ECO:0000256" key="3">
    <source>
        <dbReference type="PROSITE-ProRule" id="PRU00023"/>
    </source>
</evidence>
<dbReference type="InterPro" id="IPR036116">
    <property type="entry name" value="FN3_sf"/>
</dbReference>
<feature type="domain" description="Fibronectin type-III" evidence="4">
    <location>
        <begin position="139"/>
        <end position="245"/>
    </location>
</feature>
<dbReference type="Gene3D" id="1.25.40.20">
    <property type="entry name" value="Ankyrin repeat-containing domain"/>
    <property type="match status" value="2"/>
</dbReference>